<gene>
    <name evidence="2" type="ORF">L873DRAFT_1709157</name>
</gene>
<evidence type="ECO:0000313" key="2">
    <source>
        <dbReference type="EMBL" id="RPA92621.1"/>
    </source>
</evidence>
<sequence>MSSQKPGRQSPPPEYQSGAQTGTPSGGKAREKQAYKRTDQSLGGQTGGLSSNPVGPLDQAAKDKAAKPGEKSLDGL</sequence>
<proteinExistence type="predicted"/>
<evidence type="ECO:0000313" key="3">
    <source>
        <dbReference type="Proteomes" id="UP000276215"/>
    </source>
</evidence>
<evidence type="ECO:0000256" key="1">
    <source>
        <dbReference type="SAM" id="MobiDB-lite"/>
    </source>
</evidence>
<organism evidence="2 3">
    <name type="scientific">Choiromyces venosus 120613-1</name>
    <dbReference type="NCBI Taxonomy" id="1336337"/>
    <lineage>
        <taxon>Eukaryota</taxon>
        <taxon>Fungi</taxon>
        <taxon>Dikarya</taxon>
        <taxon>Ascomycota</taxon>
        <taxon>Pezizomycotina</taxon>
        <taxon>Pezizomycetes</taxon>
        <taxon>Pezizales</taxon>
        <taxon>Tuberaceae</taxon>
        <taxon>Choiromyces</taxon>
    </lineage>
</organism>
<keyword evidence="3" id="KW-1185">Reference proteome</keyword>
<dbReference type="AlphaFoldDB" id="A0A3N4J7J8"/>
<accession>A0A3N4J7J8</accession>
<dbReference type="EMBL" id="ML120469">
    <property type="protein sequence ID" value="RPA92621.1"/>
    <property type="molecule type" value="Genomic_DNA"/>
</dbReference>
<feature type="compositionally biased region" description="Basic and acidic residues" evidence="1">
    <location>
        <begin position="60"/>
        <end position="76"/>
    </location>
</feature>
<protein>
    <submittedName>
        <fullName evidence="2">Uncharacterized protein</fullName>
    </submittedName>
</protein>
<name>A0A3N4J7J8_9PEZI</name>
<dbReference type="Proteomes" id="UP000276215">
    <property type="component" value="Unassembled WGS sequence"/>
</dbReference>
<feature type="compositionally biased region" description="Low complexity" evidence="1">
    <location>
        <begin position="40"/>
        <end position="51"/>
    </location>
</feature>
<feature type="compositionally biased region" description="Basic and acidic residues" evidence="1">
    <location>
        <begin position="28"/>
        <end position="39"/>
    </location>
</feature>
<feature type="region of interest" description="Disordered" evidence="1">
    <location>
        <begin position="1"/>
        <end position="76"/>
    </location>
</feature>
<reference evidence="2 3" key="1">
    <citation type="journal article" date="2018" name="Nat. Ecol. Evol.">
        <title>Pezizomycetes genomes reveal the molecular basis of ectomycorrhizal truffle lifestyle.</title>
        <authorList>
            <person name="Murat C."/>
            <person name="Payen T."/>
            <person name="Noel B."/>
            <person name="Kuo A."/>
            <person name="Morin E."/>
            <person name="Chen J."/>
            <person name="Kohler A."/>
            <person name="Krizsan K."/>
            <person name="Balestrini R."/>
            <person name="Da Silva C."/>
            <person name="Montanini B."/>
            <person name="Hainaut M."/>
            <person name="Levati E."/>
            <person name="Barry K.W."/>
            <person name="Belfiori B."/>
            <person name="Cichocki N."/>
            <person name="Clum A."/>
            <person name="Dockter R.B."/>
            <person name="Fauchery L."/>
            <person name="Guy J."/>
            <person name="Iotti M."/>
            <person name="Le Tacon F."/>
            <person name="Lindquist E.A."/>
            <person name="Lipzen A."/>
            <person name="Malagnac F."/>
            <person name="Mello A."/>
            <person name="Molinier V."/>
            <person name="Miyauchi S."/>
            <person name="Poulain J."/>
            <person name="Riccioni C."/>
            <person name="Rubini A."/>
            <person name="Sitrit Y."/>
            <person name="Splivallo R."/>
            <person name="Traeger S."/>
            <person name="Wang M."/>
            <person name="Zifcakova L."/>
            <person name="Wipf D."/>
            <person name="Zambonelli A."/>
            <person name="Paolocci F."/>
            <person name="Nowrousian M."/>
            <person name="Ottonello S."/>
            <person name="Baldrian P."/>
            <person name="Spatafora J.W."/>
            <person name="Henrissat B."/>
            <person name="Nagy L.G."/>
            <person name="Aury J.M."/>
            <person name="Wincker P."/>
            <person name="Grigoriev I.V."/>
            <person name="Bonfante P."/>
            <person name="Martin F.M."/>
        </authorList>
    </citation>
    <scope>NUCLEOTIDE SEQUENCE [LARGE SCALE GENOMIC DNA]</scope>
    <source>
        <strain evidence="2 3">120613-1</strain>
    </source>
</reference>
<dbReference type="OrthoDB" id="5375886at2759"/>